<reference evidence="3 4" key="1">
    <citation type="submission" date="2023-07" db="EMBL/GenBank/DDBJ databases">
        <title>Citrobacter selenititolerans sp. nov., isolated from seleniferous soil.</title>
        <authorList>
            <person name="Zhang S."/>
            <person name="Li K."/>
            <person name="Peng J."/>
            <person name="Wang H."/>
            <person name="Sun J."/>
            <person name="Guo Y."/>
        </authorList>
    </citation>
    <scope>NUCLEOTIDE SEQUENCE [LARGE SCALE GENOMIC DNA]</scope>
    <source>
        <strain evidence="3 4">S2-9</strain>
    </source>
</reference>
<feature type="compositionally biased region" description="Acidic residues" evidence="1">
    <location>
        <begin position="488"/>
        <end position="501"/>
    </location>
</feature>
<keyword evidence="4" id="KW-1185">Reference proteome</keyword>
<dbReference type="EMBL" id="JAUJYW010000002">
    <property type="protein sequence ID" value="MDN8598630.1"/>
    <property type="molecule type" value="Genomic_DNA"/>
</dbReference>
<dbReference type="RefSeq" id="WP_301697138.1">
    <property type="nucleotide sequence ID" value="NZ_JAUJYW010000002.1"/>
</dbReference>
<evidence type="ECO:0000259" key="2">
    <source>
        <dbReference type="Pfam" id="PF06381"/>
    </source>
</evidence>
<gene>
    <name evidence="3" type="ORF">Q0A17_04230</name>
</gene>
<protein>
    <submittedName>
        <fullName evidence="3">DUF1073 domain-containing protein</fullName>
    </submittedName>
</protein>
<organism evidence="3 4">
    <name type="scientific">Citrobacter enshiensis</name>
    <dbReference type="NCBI Taxonomy" id="2971264"/>
    <lineage>
        <taxon>Bacteria</taxon>
        <taxon>Pseudomonadati</taxon>
        <taxon>Pseudomonadota</taxon>
        <taxon>Gammaproteobacteria</taxon>
        <taxon>Enterobacterales</taxon>
        <taxon>Enterobacteriaceae</taxon>
        <taxon>Citrobacter</taxon>
    </lineage>
</organism>
<evidence type="ECO:0000313" key="4">
    <source>
        <dbReference type="Proteomes" id="UP001174867"/>
    </source>
</evidence>
<evidence type="ECO:0000313" key="3">
    <source>
        <dbReference type="EMBL" id="MDN8598630.1"/>
    </source>
</evidence>
<accession>A0ABT8PQL7</accession>
<dbReference type="InterPro" id="IPR024459">
    <property type="entry name" value="Acb1-like_N"/>
</dbReference>
<dbReference type="Proteomes" id="UP001174867">
    <property type="component" value="Unassembled WGS sequence"/>
</dbReference>
<comment type="caution">
    <text evidence="3">The sequence shown here is derived from an EMBL/GenBank/DDBJ whole genome shotgun (WGS) entry which is preliminary data.</text>
</comment>
<dbReference type="Pfam" id="PF06381">
    <property type="entry name" value="Phage_portal_3"/>
    <property type="match status" value="1"/>
</dbReference>
<sequence length="507" mass="57129">MKLFDFFRRKPTAVLSPPEEKKPPKLKINPVALSMAKAKKLKYIHPFKQYQPPAGVIPADIRSAVLAMDATPYGSQDFAGMTTGQSGFPGYPYLAQLTQRPEFRKMVDVFSKEMTRKWITLTSIGEDDKSEQIAIIEKALKTYEVREIFKQAMDLEGFFGRGQIYIEVRTPKGIAASTDPVELQTKLFRSDKKITKGSLVAFRCVEPMWTYPGVYNASDPLAADYYKPQSWYVMGKEVHDSRFLMFVSRPLPDVLKAAYNFGGLSLSQLAEPYVDNWLRTRDSVGDMVHSYSTSGVATNMQSTLAGGSGDDLRDRAELFELYRDNRGVMFLDKNTEEFFQYNTPLSGLDTLQAQSQEHMCSVSSIPLVKFTGITPNGLNASSDGEIRVFYDDIHAQQEAVYRKNLKQVIDIIQLSELGEIDPDISFKFEPLMELSDEQKANIRKTEAETDDILVNNVGSLSPDESRERLANDPDSPYHSLELNNNDDLKDEEETEDDDSEDFSASAA</sequence>
<feature type="region of interest" description="Disordered" evidence="1">
    <location>
        <begin position="453"/>
        <end position="507"/>
    </location>
</feature>
<evidence type="ECO:0000256" key="1">
    <source>
        <dbReference type="SAM" id="MobiDB-lite"/>
    </source>
</evidence>
<name>A0ABT8PQL7_9ENTR</name>
<feature type="domain" description="Anti-CBASS protein Acb1-like N-terminal" evidence="2">
    <location>
        <begin position="92"/>
        <end position="451"/>
    </location>
</feature>
<proteinExistence type="predicted"/>